<dbReference type="NCBIfam" id="NF033564">
    <property type="entry name" value="transpos_ISAs1"/>
    <property type="match status" value="1"/>
</dbReference>
<dbReference type="GO" id="GO:0004803">
    <property type="term" value="F:transposase activity"/>
    <property type="evidence" value="ECO:0007669"/>
    <property type="project" value="InterPro"/>
</dbReference>
<sequence length="205" mass="22955">MSATFLKHFDSITDPRIERCKKHELIDILLLAISAVLSGAEGWEDIEDFGHLKLDWLKKYGAFKEGIPRHDTIARVICRLKSDEIEHSFQSWISSLIETTGADIIAIDGKTARRSFTTKDRKSALHTVSAWSCQHQLVLGQTAVDSKTNEITAIPELLTLLDIENSIITLDAMGCQQEIAKQIIKQKADYILALKGNHSGMQIEL</sequence>
<evidence type="ECO:0000313" key="3">
    <source>
        <dbReference type="EMBL" id="KKN42206.1"/>
    </source>
</evidence>
<evidence type="ECO:0000259" key="2">
    <source>
        <dbReference type="Pfam" id="PF13808"/>
    </source>
</evidence>
<dbReference type="EMBL" id="LAZR01001596">
    <property type="protein sequence ID" value="KKN42206.1"/>
    <property type="molecule type" value="Genomic_DNA"/>
</dbReference>
<evidence type="ECO:0008006" key="4">
    <source>
        <dbReference type="Google" id="ProtNLM"/>
    </source>
</evidence>
<dbReference type="AlphaFoldDB" id="A0A0F9SZA7"/>
<dbReference type="Pfam" id="PF13808">
    <property type="entry name" value="DDE_Tnp_1_assoc"/>
    <property type="match status" value="1"/>
</dbReference>
<dbReference type="GO" id="GO:0006313">
    <property type="term" value="P:DNA transposition"/>
    <property type="evidence" value="ECO:0007669"/>
    <property type="project" value="InterPro"/>
</dbReference>
<gene>
    <name evidence="3" type="ORF">LCGC14_0715530</name>
</gene>
<accession>A0A0F9SZA7</accession>
<reference evidence="3" key="1">
    <citation type="journal article" date="2015" name="Nature">
        <title>Complex archaea that bridge the gap between prokaryotes and eukaryotes.</title>
        <authorList>
            <person name="Spang A."/>
            <person name="Saw J.H."/>
            <person name="Jorgensen S.L."/>
            <person name="Zaremba-Niedzwiedzka K."/>
            <person name="Martijn J."/>
            <person name="Lind A.E."/>
            <person name="van Eijk R."/>
            <person name="Schleper C."/>
            <person name="Guy L."/>
            <person name="Ettema T.J."/>
        </authorList>
    </citation>
    <scope>NUCLEOTIDE SEQUENCE</scope>
</reference>
<dbReference type="PANTHER" id="PTHR30298:SF0">
    <property type="entry name" value="PROTEIN YBFL-RELATED"/>
    <property type="match status" value="1"/>
</dbReference>
<name>A0A0F9SZA7_9ZZZZ</name>
<evidence type="ECO:0000259" key="1">
    <source>
        <dbReference type="Pfam" id="PF01609"/>
    </source>
</evidence>
<proteinExistence type="predicted"/>
<dbReference type="Pfam" id="PF01609">
    <property type="entry name" value="DDE_Tnp_1"/>
    <property type="match status" value="1"/>
</dbReference>
<comment type="caution">
    <text evidence="3">The sequence shown here is derived from an EMBL/GenBank/DDBJ whole genome shotgun (WGS) entry which is preliminary data.</text>
</comment>
<feature type="domain" description="Transposase IS4-like" evidence="1">
    <location>
        <begin position="101"/>
        <end position="198"/>
    </location>
</feature>
<dbReference type="InterPro" id="IPR032806">
    <property type="entry name" value="YbfD_N"/>
</dbReference>
<dbReference type="PANTHER" id="PTHR30298">
    <property type="entry name" value="H REPEAT-ASSOCIATED PREDICTED TRANSPOSASE"/>
    <property type="match status" value="1"/>
</dbReference>
<dbReference type="InterPro" id="IPR047647">
    <property type="entry name" value="ISAs1_transpos"/>
</dbReference>
<dbReference type="GO" id="GO:0003677">
    <property type="term" value="F:DNA binding"/>
    <property type="evidence" value="ECO:0007669"/>
    <property type="project" value="InterPro"/>
</dbReference>
<dbReference type="InterPro" id="IPR051698">
    <property type="entry name" value="Transposase_11-like"/>
</dbReference>
<protein>
    <recommendedName>
        <fullName evidence="4">H repeat-associated protein N-terminal domain-containing protein</fullName>
    </recommendedName>
</protein>
<feature type="domain" description="H repeat-associated protein N-terminal" evidence="2">
    <location>
        <begin position="7"/>
        <end position="93"/>
    </location>
</feature>
<dbReference type="InterPro" id="IPR002559">
    <property type="entry name" value="Transposase_11"/>
</dbReference>
<organism evidence="3">
    <name type="scientific">marine sediment metagenome</name>
    <dbReference type="NCBI Taxonomy" id="412755"/>
    <lineage>
        <taxon>unclassified sequences</taxon>
        <taxon>metagenomes</taxon>
        <taxon>ecological metagenomes</taxon>
    </lineage>
</organism>